<evidence type="ECO:0000256" key="3">
    <source>
        <dbReference type="ARBA" id="ARBA00023163"/>
    </source>
</evidence>
<keyword evidence="2 4" id="KW-0238">DNA-binding</keyword>
<feature type="region of interest" description="Disordered" evidence="5">
    <location>
        <begin position="1"/>
        <end position="22"/>
    </location>
</feature>
<dbReference type="SUPFAM" id="SSF46689">
    <property type="entry name" value="Homeodomain-like"/>
    <property type="match status" value="1"/>
</dbReference>
<dbReference type="Pfam" id="PF00440">
    <property type="entry name" value="TetR_N"/>
    <property type="match status" value="1"/>
</dbReference>
<evidence type="ECO:0000313" key="7">
    <source>
        <dbReference type="EMBL" id="TVT17540.1"/>
    </source>
</evidence>
<gene>
    <name evidence="7" type="ORF">FNH06_31135</name>
</gene>
<dbReference type="RefSeq" id="WP_144643514.1">
    <property type="nucleotide sequence ID" value="NZ_BNAX01000029.1"/>
</dbReference>
<dbReference type="InterPro" id="IPR025996">
    <property type="entry name" value="MT1864/Rv1816-like_C"/>
</dbReference>
<dbReference type="SUPFAM" id="SSF48498">
    <property type="entry name" value="Tetracyclin repressor-like, C-terminal domain"/>
    <property type="match status" value="1"/>
</dbReference>
<feature type="compositionally biased region" description="Basic and acidic residues" evidence="5">
    <location>
        <begin position="12"/>
        <end position="22"/>
    </location>
</feature>
<evidence type="ECO:0000313" key="8">
    <source>
        <dbReference type="Proteomes" id="UP000318578"/>
    </source>
</evidence>
<keyword evidence="3" id="KW-0804">Transcription</keyword>
<accession>A0A557ZZT9</accession>
<dbReference type="GO" id="GO:0003677">
    <property type="term" value="F:DNA binding"/>
    <property type="evidence" value="ECO:0007669"/>
    <property type="project" value="UniProtKB-UniRule"/>
</dbReference>
<dbReference type="Pfam" id="PF13305">
    <property type="entry name" value="TetR_C_33"/>
    <property type="match status" value="1"/>
</dbReference>
<keyword evidence="8" id="KW-1185">Reference proteome</keyword>
<keyword evidence="1" id="KW-0805">Transcription regulation</keyword>
<evidence type="ECO:0000256" key="4">
    <source>
        <dbReference type="PROSITE-ProRule" id="PRU00335"/>
    </source>
</evidence>
<dbReference type="EMBL" id="VJZA01000077">
    <property type="protein sequence ID" value="TVT17540.1"/>
    <property type="molecule type" value="Genomic_DNA"/>
</dbReference>
<reference evidence="7 8" key="1">
    <citation type="submission" date="2019-07" db="EMBL/GenBank/DDBJ databases">
        <title>New species of Amycolatopsis and Streptomyces.</title>
        <authorList>
            <person name="Duangmal K."/>
            <person name="Teo W.F.A."/>
            <person name="Lipun K."/>
        </authorList>
    </citation>
    <scope>NUCLEOTIDE SEQUENCE [LARGE SCALE GENOMIC DNA]</scope>
    <source>
        <strain evidence="7 8">JCM 30562</strain>
    </source>
</reference>
<feature type="DNA-binding region" description="H-T-H motif" evidence="4">
    <location>
        <begin position="49"/>
        <end position="68"/>
    </location>
</feature>
<evidence type="ECO:0000256" key="5">
    <source>
        <dbReference type="SAM" id="MobiDB-lite"/>
    </source>
</evidence>
<dbReference type="OrthoDB" id="8222629at2"/>
<dbReference type="PROSITE" id="PS50977">
    <property type="entry name" value="HTH_TETR_2"/>
    <property type="match status" value="1"/>
</dbReference>
<sequence>MGTTAGEPAPAGRRERNPRGQGDRLRADVIAALAGIVSNDERMRPVSVSLRELAREAGVTAPAIYRHFASVTDVAWAVALDGFSRLLVAMDEADERASAGSAADRLIAQAQAYCRFAVEYRGHFRLMFGVEPAMFQVSPEVESPALELVERWRRATARLRDDGVSVGDIDSAAMYLWTSVHGRLVLSPLISSVWQAGDVRRFVELLVREIVRVGGNK</sequence>
<evidence type="ECO:0000256" key="2">
    <source>
        <dbReference type="ARBA" id="ARBA00023125"/>
    </source>
</evidence>
<comment type="caution">
    <text evidence="7">The sequence shown here is derived from an EMBL/GenBank/DDBJ whole genome shotgun (WGS) entry which is preliminary data.</text>
</comment>
<dbReference type="Proteomes" id="UP000318578">
    <property type="component" value="Unassembled WGS sequence"/>
</dbReference>
<dbReference type="InterPro" id="IPR036271">
    <property type="entry name" value="Tet_transcr_reg_TetR-rel_C_sf"/>
</dbReference>
<dbReference type="AlphaFoldDB" id="A0A557ZZT9"/>
<proteinExistence type="predicted"/>
<evidence type="ECO:0000256" key="1">
    <source>
        <dbReference type="ARBA" id="ARBA00023015"/>
    </source>
</evidence>
<evidence type="ECO:0000259" key="6">
    <source>
        <dbReference type="PROSITE" id="PS50977"/>
    </source>
</evidence>
<dbReference type="Gene3D" id="1.10.357.10">
    <property type="entry name" value="Tetracycline Repressor, domain 2"/>
    <property type="match status" value="1"/>
</dbReference>
<feature type="domain" description="HTH tetR-type" evidence="6">
    <location>
        <begin position="23"/>
        <end position="86"/>
    </location>
</feature>
<protein>
    <submittedName>
        <fullName evidence="7">TetR/AcrR family transcriptional regulator</fullName>
    </submittedName>
</protein>
<name>A0A557ZZT9_9PSEU</name>
<dbReference type="InterPro" id="IPR001647">
    <property type="entry name" value="HTH_TetR"/>
</dbReference>
<organism evidence="7 8">
    <name type="scientific">Amycolatopsis acidiphila</name>
    <dbReference type="NCBI Taxonomy" id="715473"/>
    <lineage>
        <taxon>Bacteria</taxon>
        <taxon>Bacillati</taxon>
        <taxon>Actinomycetota</taxon>
        <taxon>Actinomycetes</taxon>
        <taxon>Pseudonocardiales</taxon>
        <taxon>Pseudonocardiaceae</taxon>
        <taxon>Amycolatopsis</taxon>
    </lineage>
</organism>
<dbReference type="InterPro" id="IPR009057">
    <property type="entry name" value="Homeodomain-like_sf"/>
</dbReference>